<sequence>MRAQHTHTHTTHTHKHSHPSTHAHTHTLTQTDTTLSLYTYKRSHTIKHAIQARTCKRTHAHCPSRIKVICESLRDGGR</sequence>
<feature type="compositionally biased region" description="Basic residues" evidence="1">
    <location>
        <begin position="1"/>
        <end position="25"/>
    </location>
</feature>
<dbReference type="AlphaFoldDB" id="A0A0E9WX01"/>
<reference evidence="2" key="1">
    <citation type="submission" date="2014-11" db="EMBL/GenBank/DDBJ databases">
        <authorList>
            <person name="Amaro Gonzalez C."/>
        </authorList>
    </citation>
    <scope>NUCLEOTIDE SEQUENCE</scope>
</reference>
<feature type="region of interest" description="Disordered" evidence="1">
    <location>
        <begin position="1"/>
        <end position="28"/>
    </location>
</feature>
<dbReference type="EMBL" id="GBXM01014614">
    <property type="protein sequence ID" value="JAH93963.1"/>
    <property type="molecule type" value="Transcribed_RNA"/>
</dbReference>
<proteinExistence type="predicted"/>
<reference evidence="2" key="2">
    <citation type="journal article" date="2015" name="Fish Shellfish Immunol.">
        <title>Early steps in the European eel (Anguilla anguilla)-Vibrio vulnificus interaction in the gills: Role of the RtxA13 toxin.</title>
        <authorList>
            <person name="Callol A."/>
            <person name="Pajuelo D."/>
            <person name="Ebbesson L."/>
            <person name="Teles M."/>
            <person name="MacKenzie S."/>
            <person name="Amaro C."/>
        </authorList>
    </citation>
    <scope>NUCLEOTIDE SEQUENCE</scope>
</reference>
<protein>
    <submittedName>
        <fullName evidence="2">Uncharacterized protein</fullName>
    </submittedName>
</protein>
<organism evidence="2">
    <name type="scientific">Anguilla anguilla</name>
    <name type="common">European freshwater eel</name>
    <name type="synonym">Muraena anguilla</name>
    <dbReference type="NCBI Taxonomy" id="7936"/>
    <lineage>
        <taxon>Eukaryota</taxon>
        <taxon>Metazoa</taxon>
        <taxon>Chordata</taxon>
        <taxon>Craniata</taxon>
        <taxon>Vertebrata</taxon>
        <taxon>Euteleostomi</taxon>
        <taxon>Actinopterygii</taxon>
        <taxon>Neopterygii</taxon>
        <taxon>Teleostei</taxon>
        <taxon>Anguilliformes</taxon>
        <taxon>Anguillidae</taxon>
        <taxon>Anguilla</taxon>
    </lineage>
</organism>
<evidence type="ECO:0000313" key="2">
    <source>
        <dbReference type="EMBL" id="JAH93963.1"/>
    </source>
</evidence>
<name>A0A0E9WX01_ANGAN</name>
<accession>A0A0E9WX01</accession>
<evidence type="ECO:0000256" key="1">
    <source>
        <dbReference type="SAM" id="MobiDB-lite"/>
    </source>
</evidence>